<dbReference type="SUPFAM" id="SSF144232">
    <property type="entry name" value="HIT/MYND zinc finger-like"/>
    <property type="match status" value="1"/>
</dbReference>
<protein>
    <recommendedName>
        <fullName evidence="10">MYND-type domain-containing protein</fullName>
    </recommendedName>
</protein>
<evidence type="ECO:0000259" key="6">
    <source>
        <dbReference type="PROSITE" id="PS50280"/>
    </source>
</evidence>
<keyword evidence="1" id="KW-0479">Metal-binding</keyword>
<evidence type="ECO:0008006" key="10">
    <source>
        <dbReference type="Google" id="ProtNLM"/>
    </source>
</evidence>
<comment type="caution">
    <text evidence="8">The sequence shown here is derived from an EMBL/GenBank/DDBJ whole genome shotgun (WGS) entry which is preliminary data.</text>
</comment>
<dbReference type="Pfam" id="PF00856">
    <property type="entry name" value="SET"/>
    <property type="match status" value="1"/>
</dbReference>
<sequence>MKTGQAATHNTHGQSNELPASQRIPFHDKPDLCEEMLRTVRATIPLAIRSSTIHGSGLFALRGIDEFHDIFIGKPMAAFPFRFFVGSVCEHCLQDSVQSPVPCPFCYVARYCSNECQCAAWWAGHSDECHILRKLGAVETHVRLAIRHLLWRQHRKRPSLREDRNKPSLREQVITNLLNPLSGSDPLHVERSQQIRDRAELVAGTMGTEMDIDEVADVIAKIGHNCVKVRLSHLRNPVGLALDWLSPTINHSCLPNAHVFFEGNILRLRSLRKIKAEEEITISYIEPSSLTDRESRHEALSVRSSFRACQCRSSFRIYLDNTDVSRPVL</sequence>
<dbReference type="PROSITE" id="PS50865">
    <property type="entry name" value="ZF_MYND_2"/>
    <property type="match status" value="1"/>
</dbReference>
<dbReference type="CDD" id="cd20071">
    <property type="entry name" value="SET_SMYD"/>
    <property type="match status" value="1"/>
</dbReference>
<feature type="domain" description="MYND-type" evidence="7">
    <location>
        <begin position="89"/>
        <end position="129"/>
    </location>
</feature>
<evidence type="ECO:0000313" key="9">
    <source>
        <dbReference type="Proteomes" id="UP001239445"/>
    </source>
</evidence>
<dbReference type="Proteomes" id="UP001239445">
    <property type="component" value="Unassembled WGS sequence"/>
</dbReference>
<evidence type="ECO:0000313" key="8">
    <source>
        <dbReference type="EMBL" id="KAK1759017.1"/>
    </source>
</evidence>
<gene>
    <name evidence="8" type="ORF">QBC47DRAFT_336635</name>
</gene>
<name>A0AAJ0BJB5_9PEZI</name>
<keyword evidence="9" id="KW-1185">Reference proteome</keyword>
<proteinExistence type="predicted"/>
<evidence type="ECO:0000256" key="3">
    <source>
        <dbReference type="ARBA" id="ARBA00022833"/>
    </source>
</evidence>
<accession>A0AAJ0BJB5</accession>
<dbReference type="GO" id="GO:0008270">
    <property type="term" value="F:zinc ion binding"/>
    <property type="evidence" value="ECO:0007669"/>
    <property type="project" value="UniProtKB-KW"/>
</dbReference>
<dbReference type="GO" id="GO:0005634">
    <property type="term" value="C:nucleus"/>
    <property type="evidence" value="ECO:0007669"/>
    <property type="project" value="TreeGrafter"/>
</dbReference>
<dbReference type="InterPro" id="IPR002893">
    <property type="entry name" value="Znf_MYND"/>
</dbReference>
<dbReference type="InterPro" id="IPR046341">
    <property type="entry name" value="SET_dom_sf"/>
</dbReference>
<evidence type="ECO:0000256" key="5">
    <source>
        <dbReference type="SAM" id="MobiDB-lite"/>
    </source>
</evidence>
<dbReference type="PANTHER" id="PTHR12197:SF251">
    <property type="entry name" value="EG:BACR7C10.4 PROTEIN"/>
    <property type="match status" value="1"/>
</dbReference>
<dbReference type="InterPro" id="IPR001214">
    <property type="entry name" value="SET_dom"/>
</dbReference>
<dbReference type="PANTHER" id="PTHR12197">
    <property type="entry name" value="HISTONE-LYSINE N-METHYLTRANSFERASE SMYD"/>
    <property type="match status" value="1"/>
</dbReference>
<dbReference type="EMBL" id="MU839828">
    <property type="protein sequence ID" value="KAK1759017.1"/>
    <property type="molecule type" value="Genomic_DNA"/>
</dbReference>
<feature type="compositionally biased region" description="Polar residues" evidence="5">
    <location>
        <begin position="1"/>
        <end position="19"/>
    </location>
</feature>
<dbReference type="SUPFAM" id="SSF82199">
    <property type="entry name" value="SET domain"/>
    <property type="match status" value="1"/>
</dbReference>
<keyword evidence="3" id="KW-0862">Zinc</keyword>
<organism evidence="8 9">
    <name type="scientific">Echria macrotheca</name>
    <dbReference type="NCBI Taxonomy" id="438768"/>
    <lineage>
        <taxon>Eukaryota</taxon>
        <taxon>Fungi</taxon>
        <taxon>Dikarya</taxon>
        <taxon>Ascomycota</taxon>
        <taxon>Pezizomycotina</taxon>
        <taxon>Sordariomycetes</taxon>
        <taxon>Sordariomycetidae</taxon>
        <taxon>Sordariales</taxon>
        <taxon>Schizotheciaceae</taxon>
        <taxon>Echria</taxon>
    </lineage>
</organism>
<dbReference type="PROSITE" id="PS01360">
    <property type="entry name" value="ZF_MYND_1"/>
    <property type="match status" value="1"/>
</dbReference>
<evidence type="ECO:0000256" key="2">
    <source>
        <dbReference type="ARBA" id="ARBA00022771"/>
    </source>
</evidence>
<dbReference type="Pfam" id="PF01753">
    <property type="entry name" value="zf-MYND"/>
    <property type="match status" value="1"/>
</dbReference>
<dbReference type="AlphaFoldDB" id="A0AAJ0BJB5"/>
<feature type="region of interest" description="Disordered" evidence="5">
    <location>
        <begin position="1"/>
        <end position="24"/>
    </location>
</feature>
<evidence type="ECO:0000256" key="1">
    <source>
        <dbReference type="ARBA" id="ARBA00022723"/>
    </source>
</evidence>
<dbReference type="Gene3D" id="6.10.140.2220">
    <property type="match status" value="1"/>
</dbReference>
<dbReference type="PROSITE" id="PS50280">
    <property type="entry name" value="SET"/>
    <property type="match status" value="1"/>
</dbReference>
<dbReference type="InterPro" id="IPR050869">
    <property type="entry name" value="H3K4_H4K5_MeTrfase"/>
</dbReference>
<feature type="domain" description="SET" evidence="6">
    <location>
        <begin position="44"/>
        <end position="285"/>
    </location>
</feature>
<dbReference type="Gene3D" id="2.170.270.10">
    <property type="entry name" value="SET domain"/>
    <property type="match status" value="1"/>
</dbReference>
<dbReference type="Gene3D" id="1.10.220.160">
    <property type="match status" value="1"/>
</dbReference>
<evidence type="ECO:0000259" key="7">
    <source>
        <dbReference type="PROSITE" id="PS50865"/>
    </source>
</evidence>
<reference evidence="8" key="1">
    <citation type="submission" date="2023-06" db="EMBL/GenBank/DDBJ databases">
        <title>Genome-scale phylogeny and comparative genomics of the fungal order Sordariales.</title>
        <authorList>
            <consortium name="Lawrence Berkeley National Laboratory"/>
            <person name="Hensen N."/>
            <person name="Bonometti L."/>
            <person name="Westerberg I."/>
            <person name="Brannstrom I.O."/>
            <person name="Guillou S."/>
            <person name="Cros-Aarteil S."/>
            <person name="Calhoun S."/>
            <person name="Haridas S."/>
            <person name="Kuo A."/>
            <person name="Mondo S."/>
            <person name="Pangilinan J."/>
            <person name="Riley R."/>
            <person name="Labutti K."/>
            <person name="Andreopoulos B."/>
            <person name="Lipzen A."/>
            <person name="Chen C."/>
            <person name="Yanf M."/>
            <person name="Daum C."/>
            <person name="Ng V."/>
            <person name="Clum A."/>
            <person name="Steindorff A."/>
            <person name="Ohm R."/>
            <person name="Martin F."/>
            <person name="Silar P."/>
            <person name="Natvig D."/>
            <person name="Lalanne C."/>
            <person name="Gautier V."/>
            <person name="Ament-Velasquez S.L."/>
            <person name="Kruys A."/>
            <person name="Hutchinson M.I."/>
            <person name="Powell A.J."/>
            <person name="Barry K."/>
            <person name="Miller A.N."/>
            <person name="Grigoriev I.V."/>
            <person name="Debuchy R."/>
            <person name="Gladieux P."/>
            <person name="Thoren M.H."/>
            <person name="Johannesson H."/>
        </authorList>
    </citation>
    <scope>NUCLEOTIDE SEQUENCE</scope>
    <source>
        <strain evidence="8">PSN4</strain>
    </source>
</reference>
<keyword evidence="2 4" id="KW-0863">Zinc-finger</keyword>
<evidence type="ECO:0000256" key="4">
    <source>
        <dbReference type="PROSITE-ProRule" id="PRU00134"/>
    </source>
</evidence>